<organism evidence="1 2">
    <name type="scientific">Fusarium solani subsp. cucurbitae</name>
    <name type="common">Neocosmosporum cucurbitae</name>
    <dbReference type="NCBI Taxonomy" id="2747967"/>
    <lineage>
        <taxon>Eukaryota</taxon>
        <taxon>Fungi</taxon>
        <taxon>Dikarya</taxon>
        <taxon>Ascomycota</taxon>
        <taxon>Pezizomycotina</taxon>
        <taxon>Sordariomycetes</taxon>
        <taxon>Hypocreomycetidae</taxon>
        <taxon>Hypocreales</taxon>
        <taxon>Nectriaceae</taxon>
        <taxon>Fusarium</taxon>
        <taxon>Fusarium solani species complex</taxon>
    </lineage>
</organism>
<accession>A0ACD3Z4Q5</accession>
<protein>
    <submittedName>
        <fullName evidence="1">Uncharacterized protein</fullName>
    </submittedName>
</protein>
<dbReference type="EMBL" id="CP090035">
    <property type="protein sequence ID" value="UPK96191.1"/>
    <property type="molecule type" value="Genomic_DNA"/>
</dbReference>
<gene>
    <name evidence="1" type="ORF">LCI18_007126</name>
</gene>
<dbReference type="Proteomes" id="UP000830768">
    <property type="component" value="Chromosome 6"/>
</dbReference>
<reference evidence="1" key="1">
    <citation type="submission" date="2021-11" db="EMBL/GenBank/DDBJ databases">
        <title>Fusarium solani-melongenae Genome sequencing and assembly.</title>
        <authorList>
            <person name="Xie S."/>
            <person name="Huang L."/>
            <person name="Zhang X."/>
        </authorList>
    </citation>
    <scope>NUCLEOTIDE SEQUENCE</scope>
    <source>
        <strain evidence="1">CRI 24-3</strain>
    </source>
</reference>
<name>A0ACD3Z4Q5_FUSSC</name>
<keyword evidence="2" id="KW-1185">Reference proteome</keyword>
<evidence type="ECO:0000313" key="2">
    <source>
        <dbReference type="Proteomes" id="UP000830768"/>
    </source>
</evidence>
<evidence type="ECO:0000313" key="1">
    <source>
        <dbReference type="EMBL" id="UPK96191.1"/>
    </source>
</evidence>
<sequence>MENYDLDEAEPHLPPRAVVPNLKPPKLSWGRDKDGRWNLSFRDRKRPRERDDSMRPKQSKKHRDLATWTEGMHMRIMDPRRGSDVEVEVAEAAQALLLLRDPRSRRQRKRFALPLLVTRSSGTFTEVMACPDSGSDENIISLELVKNLGLKTEQADSDEPRKFTVANGRIVKAIGQVSTKCSFAVGTPSETTSLECVFYVFNTLAVPLIMGADFLQQTKTLSKHRDRLVEQAVPAMQALRVNSVGRPRRSLVCQLGTYVGCATVDTGSDLDLVSPAFAKSRAYRIEPAYEQVEFADCSVGCTSGVIKTSFVVGNVSSLGFYPRGEPIDLELFVLDNLNTDILVGQDTVHKLDVFNLHNESLIPSIPQLGESDVNIIRHIGRLEQGVANLWTKIRCNPTDGATDGAEAQVDIDQRENARRERARAGISKLLGSDRQRAQEREDRAIQAFERERTRRSAAPSRSPEPSTRPYYCPVKGCPRGEGGQGFRSKDQMTCHRLSHASSGYVCPFCPNGGRTYPWSEYLMWHVQLRHADRNKDDPLLQKELNR</sequence>
<proteinExistence type="predicted"/>